<organism evidence="3 4">
    <name type="scientific">Pedobacter xixiisoli</name>
    <dbReference type="NCBI Taxonomy" id="1476464"/>
    <lineage>
        <taxon>Bacteria</taxon>
        <taxon>Pseudomonadati</taxon>
        <taxon>Bacteroidota</taxon>
        <taxon>Sphingobacteriia</taxon>
        <taxon>Sphingobacteriales</taxon>
        <taxon>Sphingobacteriaceae</taxon>
        <taxon>Pedobacter</taxon>
    </lineage>
</organism>
<dbReference type="InterPro" id="IPR049492">
    <property type="entry name" value="BD-FAE-like_dom"/>
</dbReference>
<dbReference type="GO" id="GO:0016787">
    <property type="term" value="F:hydrolase activity"/>
    <property type="evidence" value="ECO:0007669"/>
    <property type="project" value="UniProtKB-KW"/>
</dbReference>
<gene>
    <name evidence="3" type="ORF">SAMN06297358_2328</name>
</gene>
<dbReference type="SUPFAM" id="SSF53474">
    <property type="entry name" value="alpha/beta-Hydrolases"/>
    <property type="match status" value="1"/>
</dbReference>
<evidence type="ECO:0000313" key="4">
    <source>
        <dbReference type="Proteomes" id="UP000219281"/>
    </source>
</evidence>
<dbReference type="EMBL" id="OCMT01000002">
    <property type="protein sequence ID" value="SOD15340.1"/>
    <property type="molecule type" value="Genomic_DNA"/>
</dbReference>
<protein>
    <submittedName>
        <fullName evidence="3">Acetyl esterase/lipase</fullName>
    </submittedName>
</protein>
<dbReference type="InterPro" id="IPR029058">
    <property type="entry name" value="AB_hydrolase_fold"/>
</dbReference>
<dbReference type="AlphaFoldDB" id="A0A286A0B5"/>
<accession>A0A286A0B5</accession>
<proteinExistence type="predicted"/>
<keyword evidence="1" id="KW-0378">Hydrolase</keyword>
<dbReference type="PANTHER" id="PTHR48081">
    <property type="entry name" value="AB HYDROLASE SUPERFAMILY PROTEIN C4A8.06C"/>
    <property type="match status" value="1"/>
</dbReference>
<dbReference type="Proteomes" id="UP000219281">
    <property type="component" value="Unassembled WGS sequence"/>
</dbReference>
<name>A0A286A0B5_9SPHI</name>
<feature type="domain" description="BD-FAE-like" evidence="2">
    <location>
        <begin position="56"/>
        <end position="221"/>
    </location>
</feature>
<dbReference type="Gene3D" id="3.40.50.1820">
    <property type="entry name" value="alpha/beta hydrolase"/>
    <property type="match status" value="1"/>
</dbReference>
<reference evidence="4" key="1">
    <citation type="submission" date="2017-09" db="EMBL/GenBank/DDBJ databases">
        <authorList>
            <person name="Varghese N."/>
            <person name="Submissions S."/>
        </authorList>
    </citation>
    <scope>NUCLEOTIDE SEQUENCE [LARGE SCALE GENOMIC DNA]</scope>
    <source>
        <strain evidence="4">CGMCC 1.12803</strain>
    </source>
</reference>
<sequence length="284" mass="32169">MINTITIPKSAMLLMFLFFNTIFSVFGQQQGYLESKNISYYKNNLLDKDKKERCVLDVYYPKDMKSFTTVIWFHGGGLTGGNKEIPTELKDKNICVVGVGYRLSPMVKSPAYIEDAAAAVAWVFNNIDRFGGDKSKIFIAGMSAGAYLANMITLDKSWMEKHAIDANKLAGLISFSGHTITHFTIRQEKKMAATKVIVDELAPLYHVRPDAPPILLITGDRELELLGRYEENAYLMRMLKETGHKDVKLLEIQGYGHDMDKPAYRLLLSEIERINKLNNLKSKK</sequence>
<dbReference type="Pfam" id="PF20434">
    <property type="entry name" value="BD-FAE"/>
    <property type="match status" value="1"/>
</dbReference>
<evidence type="ECO:0000259" key="2">
    <source>
        <dbReference type="Pfam" id="PF20434"/>
    </source>
</evidence>
<dbReference type="RefSeq" id="WP_240775084.1">
    <property type="nucleotide sequence ID" value="NZ_OCMT01000002.1"/>
</dbReference>
<dbReference type="PANTHER" id="PTHR48081:SF9">
    <property type="entry name" value="CARBOXYLESTERASE"/>
    <property type="match status" value="1"/>
</dbReference>
<dbReference type="PROSITE" id="PS00122">
    <property type="entry name" value="CARBOXYLESTERASE_B_1"/>
    <property type="match status" value="1"/>
</dbReference>
<dbReference type="InterPro" id="IPR019826">
    <property type="entry name" value="Carboxylesterase_B_AS"/>
</dbReference>
<evidence type="ECO:0000313" key="3">
    <source>
        <dbReference type="EMBL" id="SOD15340.1"/>
    </source>
</evidence>
<evidence type="ECO:0000256" key="1">
    <source>
        <dbReference type="ARBA" id="ARBA00022801"/>
    </source>
</evidence>
<keyword evidence="4" id="KW-1185">Reference proteome</keyword>
<dbReference type="InterPro" id="IPR050300">
    <property type="entry name" value="GDXG_lipolytic_enzyme"/>
</dbReference>